<keyword evidence="7" id="KW-0902">Two-component regulatory system</keyword>
<comment type="catalytic activity">
    <reaction evidence="1">
        <text>ATP + protein L-histidine = ADP + protein N-phospho-L-histidine.</text>
        <dbReference type="EC" id="2.7.13.3"/>
    </reaction>
</comment>
<comment type="caution">
    <text evidence="11">The sequence shown here is derived from an EMBL/GenBank/DDBJ whole genome shotgun (WGS) entry which is preliminary data.</text>
</comment>
<proteinExistence type="predicted"/>
<dbReference type="RefSeq" id="WP_021635053.1">
    <property type="nucleotide sequence ID" value="NZ_CALBAU010000191.1"/>
</dbReference>
<evidence type="ECO:0000313" key="13">
    <source>
        <dbReference type="Proteomes" id="UP000261166"/>
    </source>
</evidence>
<dbReference type="GO" id="GO:0000155">
    <property type="term" value="F:phosphorelay sensor kinase activity"/>
    <property type="evidence" value="ECO:0007669"/>
    <property type="project" value="InterPro"/>
</dbReference>
<dbReference type="InterPro" id="IPR003661">
    <property type="entry name" value="HisK_dim/P_dom"/>
</dbReference>
<dbReference type="CDD" id="cd00082">
    <property type="entry name" value="HisKA"/>
    <property type="match status" value="1"/>
</dbReference>
<dbReference type="EC" id="2.7.13.3" evidence="3"/>
<dbReference type="EMBL" id="QVLU01000010">
    <property type="protein sequence ID" value="RGE71445.1"/>
    <property type="molecule type" value="Genomic_DNA"/>
</dbReference>
<dbReference type="Pfam" id="PF02518">
    <property type="entry name" value="HATPase_c"/>
    <property type="match status" value="1"/>
</dbReference>
<evidence type="ECO:0000259" key="9">
    <source>
        <dbReference type="PROSITE" id="PS50109"/>
    </source>
</evidence>
<dbReference type="Proteomes" id="UP000260812">
    <property type="component" value="Unassembled WGS sequence"/>
</dbReference>
<dbReference type="PANTHER" id="PTHR45453:SF1">
    <property type="entry name" value="PHOSPHATE REGULON SENSOR PROTEIN PHOR"/>
    <property type="match status" value="1"/>
</dbReference>
<dbReference type="InterPro" id="IPR005467">
    <property type="entry name" value="His_kinase_dom"/>
</dbReference>
<dbReference type="Gene3D" id="1.10.287.130">
    <property type="match status" value="1"/>
</dbReference>
<dbReference type="PROSITE" id="PS50109">
    <property type="entry name" value="HIS_KIN"/>
    <property type="match status" value="1"/>
</dbReference>
<evidence type="ECO:0000256" key="5">
    <source>
        <dbReference type="ARBA" id="ARBA00022679"/>
    </source>
</evidence>
<dbReference type="SMART" id="SM00387">
    <property type="entry name" value="HATPase_c"/>
    <property type="match status" value="1"/>
</dbReference>
<dbReference type="InterPro" id="IPR036890">
    <property type="entry name" value="HATPase_C_sf"/>
</dbReference>
<protein>
    <recommendedName>
        <fullName evidence="3">histidine kinase</fullName>
        <ecNumber evidence="3">2.7.13.3</ecNumber>
    </recommendedName>
</protein>
<keyword evidence="8" id="KW-0812">Transmembrane</keyword>
<keyword evidence="12" id="KW-1185">Reference proteome</keyword>
<keyword evidence="4" id="KW-0597">Phosphoprotein</keyword>
<feature type="transmembrane region" description="Helical" evidence="8">
    <location>
        <begin position="155"/>
        <end position="177"/>
    </location>
</feature>
<dbReference type="Gene3D" id="3.30.565.10">
    <property type="entry name" value="Histidine kinase-like ATPase, C-terminal domain"/>
    <property type="match status" value="1"/>
</dbReference>
<evidence type="ECO:0000313" key="10">
    <source>
        <dbReference type="EMBL" id="RGE59778.1"/>
    </source>
</evidence>
<dbReference type="PRINTS" id="PR00344">
    <property type="entry name" value="BCTRLSENSOR"/>
</dbReference>
<keyword evidence="6 11" id="KW-0418">Kinase</keyword>
<evidence type="ECO:0000256" key="2">
    <source>
        <dbReference type="ARBA" id="ARBA00004370"/>
    </source>
</evidence>
<feature type="transmembrane region" description="Helical" evidence="8">
    <location>
        <begin position="9"/>
        <end position="28"/>
    </location>
</feature>
<name>A0A3E3IWL4_9FIRM</name>
<dbReference type="InterPro" id="IPR004358">
    <property type="entry name" value="Sig_transdc_His_kin-like_C"/>
</dbReference>
<evidence type="ECO:0000313" key="11">
    <source>
        <dbReference type="EMBL" id="RGE71445.1"/>
    </source>
</evidence>
<dbReference type="GO" id="GO:0016036">
    <property type="term" value="P:cellular response to phosphate starvation"/>
    <property type="evidence" value="ECO:0007669"/>
    <property type="project" value="TreeGrafter"/>
</dbReference>
<dbReference type="GeneID" id="97987827"/>
<dbReference type="SUPFAM" id="SSF55874">
    <property type="entry name" value="ATPase domain of HSP90 chaperone/DNA topoisomerase II/histidine kinase"/>
    <property type="match status" value="1"/>
</dbReference>
<dbReference type="PANTHER" id="PTHR45453">
    <property type="entry name" value="PHOSPHATE REGULON SENSOR PROTEIN PHOR"/>
    <property type="match status" value="1"/>
</dbReference>
<evidence type="ECO:0000256" key="3">
    <source>
        <dbReference type="ARBA" id="ARBA00012438"/>
    </source>
</evidence>
<sequence>MIQTLRRRFILTAMLSLMGTLFLIGIAINLGNLFRIIRLADTAIELLYRNGGAFPLPDAVVPNVAGGFQITEETPFETRYCIVYLTKKREVIEVDIEHIAALDRDRVEELVGDIVKEGKKSGFVGYYRYRVYEEADKNTIVVLNCFLQLQSAHNVLQVTLLVFLCCVAIVFFLLLLLSGRVMRPFAENMERQKRFITDVSHELKTPLGIISANMGVLEIVNGKDEWIESTQNQVRRLDSLIRDLIELAKSEEMGKAGELRVFNVSEAARNAADTFRTSAQAQGKQLETAIEPELYMKGQQEAILRLLTVLLDNAVKYCDDGGTVRLTLKKKGRQLMLRVSNPCADLDASQLPRLFDRFYRADSSRSRKSGGYGIGLSIARAVTDGHKGKISAEYEDGTVCFTVTLPRQ</sequence>
<evidence type="ECO:0000256" key="1">
    <source>
        <dbReference type="ARBA" id="ARBA00000085"/>
    </source>
</evidence>
<gene>
    <name evidence="11" type="ORF">DWY69_12625</name>
    <name evidence="10" type="ORF">DXC51_13325</name>
</gene>
<dbReference type="InterPro" id="IPR050351">
    <property type="entry name" value="BphY/WalK/GraS-like"/>
</dbReference>
<comment type="subcellular location">
    <subcellularLocation>
        <location evidence="2">Membrane</location>
    </subcellularLocation>
</comment>
<evidence type="ECO:0000313" key="12">
    <source>
        <dbReference type="Proteomes" id="UP000260812"/>
    </source>
</evidence>
<evidence type="ECO:0000256" key="6">
    <source>
        <dbReference type="ARBA" id="ARBA00022777"/>
    </source>
</evidence>
<accession>A0A3E3IWL4</accession>
<dbReference type="AlphaFoldDB" id="A0A3E3IWL4"/>
<dbReference type="FunFam" id="3.30.565.10:FF:000006">
    <property type="entry name" value="Sensor histidine kinase WalK"/>
    <property type="match status" value="1"/>
</dbReference>
<dbReference type="Proteomes" id="UP000261166">
    <property type="component" value="Unassembled WGS sequence"/>
</dbReference>
<dbReference type="Pfam" id="PF00512">
    <property type="entry name" value="HisKA"/>
    <property type="match status" value="1"/>
</dbReference>
<keyword evidence="5" id="KW-0808">Transferase</keyword>
<dbReference type="SUPFAM" id="SSF47384">
    <property type="entry name" value="Homodimeric domain of signal transducing histidine kinase"/>
    <property type="match status" value="1"/>
</dbReference>
<dbReference type="GO" id="GO:0004721">
    <property type="term" value="F:phosphoprotein phosphatase activity"/>
    <property type="evidence" value="ECO:0007669"/>
    <property type="project" value="TreeGrafter"/>
</dbReference>
<evidence type="ECO:0000256" key="8">
    <source>
        <dbReference type="SAM" id="Phobius"/>
    </source>
</evidence>
<dbReference type="InterPro" id="IPR036097">
    <property type="entry name" value="HisK_dim/P_sf"/>
</dbReference>
<organism evidence="11 13">
    <name type="scientific">Eisenbergiella massiliensis</name>
    <dbReference type="NCBI Taxonomy" id="1720294"/>
    <lineage>
        <taxon>Bacteria</taxon>
        <taxon>Bacillati</taxon>
        <taxon>Bacillota</taxon>
        <taxon>Clostridia</taxon>
        <taxon>Lachnospirales</taxon>
        <taxon>Lachnospiraceae</taxon>
        <taxon>Eisenbergiella</taxon>
    </lineage>
</organism>
<dbReference type="GO" id="GO:0005886">
    <property type="term" value="C:plasma membrane"/>
    <property type="evidence" value="ECO:0007669"/>
    <property type="project" value="TreeGrafter"/>
</dbReference>
<dbReference type="InterPro" id="IPR003594">
    <property type="entry name" value="HATPase_dom"/>
</dbReference>
<reference evidence="11 13" key="1">
    <citation type="submission" date="2018-08" db="EMBL/GenBank/DDBJ databases">
        <title>A genome reference for cultivated species of the human gut microbiota.</title>
        <authorList>
            <person name="Zou Y."/>
            <person name="Xue W."/>
            <person name="Luo G."/>
        </authorList>
    </citation>
    <scope>NUCLEOTIDE SEQUENCE [LARGE SCALE GENOMIC DNA]</scope>
    <source>
        <strain evidence="11 13">AF26-4BH</strain>
        <strain evidence="10">TF05-5AC</strain>
    </source>
</reference>
<dbReference type="SMART" id="SM00388">
    <property type="entry name" value="HisKA"/>
    <property type="match status" value="1"/>
</dbReference>
<keyword evidence="8" id="KW-1133">Transmembrane helix</keyword>
<feature type="domain" description="Histidine kinase" evidence="9">
    <location>
        <begin position="198"/>
        <end position="408"/>
    </location>
</feature>
<keyword evidence="8" id="KW-0472">Membrane</keyword>
<dbReference type="OrthoDB" id="9813151at2"/>
<evidence type="ECO:0000256" key="4">
    <source>
        <dbReference type="ARBA" id="ARBA00022553"/>
    </source>
</evidence>
<dbReference type="EMBL" id="QVLV01000008">
    <property type="protein sequence ID" value="RGE59778.1"/>
    <property type="molecule type" value="Genomic_DNA"/>
</dbReference>
<evidence type="ECO:0000256" key="7">
    <source>
        <dbReference type="ARBA" id="ARBA00023012"/>
    </source>
</evidence>